<protein>
    <submittedName>
        <fullName evidence="5">Transporter substrate-binding domain-containing protein</fullName>
    </submittedName>
</protein>
<evidence type="ECO:0000313" key="7">
    <source>
        <dbReference type="Proteomes" id="UP000319979"/>
    </source>
</evidence>
<dbReference type="Proteomes" id="UP000323819">
    <property type="component" value="Unassembled WGS sequence"/>
</dbReference>
<comment type="similarity">
    <text evidence="1">Belongs to the bacterial solute-binding protein 3 family.</text>
</comment>
<accession>A0A085TEG4</accession>
<gene>
    <name evidence="5" type="ORF">FLM02_13330</name>
    <name evidence="6" type="ORF">FXF03_20075</name>
</gene>
<dbReference type="EMBL" id="VSIJ01000037">
    <property type="protein sequence ID" value="TXX63976.1"/>
    <property type="molecule type" value="Genomic_DNA"/>
</dbReference>
<feature type="domain" description="Solute-binding protein family 3/N-terminal" evidence="4">
    <location>
        <begin position="22"/>
        <end position="243"/>
    </location>
</feature>
<dbReference type="SUPFAM" id="SSF53850">
    <property type="entry name" value="Periplasmic binding protein-like II"/>
    <property type="match status" value="1"/>
</dbReference>
<evidence type="ECO:0000256" key="2">
    <source>
        <dbReference type="ARBA" id="ARBA00022729"/>
    </source>
</evidence>
<evidence type="ECO:0000313" key="6">
    <source>
        <dbReference type="EMBL" id="TXX63976.1"/>
    </source>
</evidence>
<comment type="caution">
    <text evidence="5">The sequence shown here is derived from an EMBL/GenBank/DDBJ whole genome shotgun (WGS) entry which is preliminary data.</text>
</comment>
<dbReference type="InterPro" id="IPR001638">
    <property type="entry name" value="Solute-binding_3/MltF_N"/>
</dbReference>
<dbReference type="AlphaFoldDB" id="A0A085TEG4"/>
<dbReference type="Gene3D" id="3.40.190.10">
    <property type="entry name" value="Periplasmic binding protein-like II"/>
    <property type="match status" value="2"/>
</dbReference>
<evidence type="ECO:0000313" key="5">
    <source>
        <dbReference type="EMBL" id="TQP12375.1"/>
    </source>
</evidence>
<evidence type="ECO:0000256" key="3">
    <source>
        <dbReference type="SAM" id="SignalP"/>
    </source>
</evidence>
<evidence type="ECO:0000256" key="1">
    <source>
        <dbReference type="ARBA" id="ARBA00010333"/>
    </source>
</evidence>
<dbReference type="Pfam" id="PF00497">
    <property type="entry name" value="SBP_bac_3"/>
    <property type="match status" value="1"/>
</dbReference>
<reference evidence="6 8" key="1">
    <citation type="submission" date="2019-06" db="EMBL/GenBank/DDBJ databases">
        <title>Vibrio cholerae phylogeny based on whole-genome sequencing reveals genetic diversity and population strucutre.</title>
        <authorList>
            <person name="Zhiqiu Y."/>
            <person name="Bin L."/>
            <person name="Lingyan J."/>
        </authorList>
    </citation>
    <scope>NUCLEOTIDE SEQUENCE [LARGE SCALE GENOMIC DNA]</scope>
    <source>
        <strain evidence="6 8">N2814</strain>
    </source>
</reference>
<sequence length="243" mass="26734">MMKSIATLISVVLCSFSAWAQTITAAQDPWPPFVMENAQQKGLSVDIVTAAFATQGYTVEFTIMPWSRALNDVKEGKIDILPATWFTQERTTYLSYSETYLTNQVKFIKKAGDNFEFAGLASLNGKKVGIVRGYGYGDEFMNDPSFFRPESTDLTQNLQKLQAGRIDLAVEDELVAKSIITQAGMNLADFAFTNQAISENPLHVTSGKANPRSEELVAAFNKGLAEIKANGTFDKLLADYGIK</sequence>
<evidence type="ECO:0000313" key="8">
    <source>
        <dbReference type="Proteomes" id="UP000323819"/>
    </source>
</evidence>
<organism evidence="5 7">
    <name type="scientific">Vibrio cholerae</name>
    <dbReference type="NCBI Taxonomy" id="666"/>
    <lineage>
        <taxon>Bacteria</taxon>
        <taxon>Pseudomonadati</taxon>
        <taxon>Pseudomonadota</taxon>
        <taxon>Gammaproteobacteria</taxon>
        <taxon>Vibrionales</taxon>
        <taxon>Vibrionaceae</taxon>
        <taxon>Vibrio</taxon>
    </lineage>
</organism>
<dbReference type="SMART" id="SM00062">
    <property type="entry name" value="PBPb"/>
    <property type="match status" value="1"/>
</dbReference>
<reference evidence="5 7" key="2">
    <citation type="submission" date="2019-07" db="EMBL/GenBank/DDBJ databases">
        <title>Phenotypic and genotypic antimicrobial resistance traits of Vibrio cholerae non-O1/non-O139 isolated from a large Austrian lake frequently associated with cases of infection.</title>
        <authorList>
            <person name="Lepuschitz S."/>
            <person name="Baron S."/>
            <person name="Larvor E."/>
            <person name="Granier S."/>
            <person name="Pretzer C."/>
            <person name="Mach R.L."/>
            <person name="Farnleitner A.H."/>
            <person name="Ruppitsch W."/>
            <person name="Pleininger S."/>
            <person name="Indra A."/>
            <person name="Kirschner A.K.T."/>
        </authorList>
    </citation>
    <scope>NUCLEOTIDE SEQUENCE [LARGE SCALE GENOMIC DNA]</scope>
    <source>
        <strain evidence="5 7">A12JL36W90</strain>
    </source>
</reference>
<dbReference type="EMBL" id="VIOS01000047">
    <property type="protein sequence ID" value="TQP12375.1"/>
    <property type="molecule type" value="Genomic_DNA"/>
</dbReference>
<dbReference type="RefSeq" id="WP_000978028.1">
    <property type="nucleotide sequence ID" value="NZ_AP028806.1"/>
</dbReference>
<dbReference type="PANTHER" id="PTHR35936:SF25">
    <property type="entry name" value="ABC TRANSPORTER SUBSTRATE-BINDING PROTEIN"/>
    <property type="match status" value="1"/>
</dbReference>
<feature type="chain" id="PRO_5015029216" evidence="3">
    <location>
        <begin position="21"/>
        <end position="243"/>
    </location>
</feature>
<name>A0A085TEG4_VIBCL</name>
<dbReference type="PANTHER" id="PTHR35936">
    <property type="entry name" value="MEMBRANE-BOUND LYTIC MUREIN TRANSGLYCOSYLASE F"/>
    <property type="match status" value="1"/>
</dbReference>
<evidence type="ECO:0000259" key="4">
    <source>
        <dbReference type="SMART" id="SM00062"/>
    </source>
</evidence>
<proteinExistence type="inferred from homology"/>
<keyword evidence="2 3" id="KW-0732">Signal</keyword>
<dbReference type="Proteomes" id="UP000319979">
    <property type="component" value="Unassembled WGS sequence"/>
</dbReference>
<feature type="signal peptide" evidence="3">
    <location>
        <begin position="1"/>
        <end position="20"/>
    </location>
</feature>